<evidence type="ECO:0000256" key="9">
    <source>
        <dbReference type="SAM" id="Phobius"/>
    </source>
</evidence>
<evidence type="ECO:0000256" key="7">
    <source>
        <dbReference type="ARBA" id="ARBA00023136"/>
    </source>
</evidence>
<evidence type="ECO:0000256" key="1">
    <source>
        <dbReference type="ARBA" id="ARBA00004651"/>
    </source>
</evidence>
<evidence type="ECO:0000313" key="11">
    <source>
        <dbReference type="EMBL" id="MFD0867665.1"/>
    </source>
</evidence>
<evidence type="ECO:0000259" key="10">
    <source>
        <dbReference type="PROSITE" id="PS01124"/>
    </source>
</evidence>
<dbReference type="PANTHER" id="PTHR43280">
    <property type="entry name" value="ARAC-FAMILY TRANSCRIPTIONAL REGULATOR"/>
    <property type="match status" value="1"/>
</dbReference>
<protein>
    <submittedName>
        <fullName evidence="11">Helix-turn-helix domain-containing protein</fullName>
    </submittedName>
</protein>
<keyword evidence="8" id="KW-0804">Transcription</keyword>
<feature type="transmembrane region" description="Helical" evidence="9">
    <location>
        <begin position="285"/>
        <end position="307"/>
    </location>
</feature>
<evidence type="ECO:0000256" key="5">
    <source>
        <dbReference type="ARBA" id="ARBA00023015"/>
    </source>
</evidence>
<dbReference type="InterPro" id="IPR009057">
    <property type="entry name" value="Homeodomain-like_sf"/>
</dbReference>
<keyword evidence="4 9" id="KW-1133">Transmembrane helix</keyword>
<dbReference type="InterPro" id="IPR018060">
    <property type="entry name" value="HTH_AraC"/>
</dbReference>
<evidence type="ECO:0000256" key="4">
    <source>
        <dbReference type="ARBA" id="ARBA00022989"/>
    </source>
</evidence>
<dbReference type="EMBL" id="JBHTIU010000002">
    <property type="protein sequence ID" value="MFD0867665.1"/>
    <property type="molecule type" value="Genomic_DNA"/>
</dbReference>
<dbReference type="Proteomes" id="UP001597120">
    <property type="component" value="Unassembled WGS sequence"/>
</dbReference>
<evidence type="ECO:0000313" key="12">
    <source>
        <dbReference type="Proteomes" id="UP001597120"/>
    </source>
</evidence>
<keyword evidence="5" id="KW-0805">Transcription regulation</keyword>
<organism evidence="11 12">
    <name type="scientific">Paenibacillus residui</name>
    <dbReference type="NCBI Taxonomy" id="629724"/>
    <lineage>
        <taxon>Bacteria</taxon>
        <taxon>Bacillati</taxon>
        <taxon>Bacillota</taxon>
        <taxon>Bacilli</taxon>
        <taxon>Bacillales</taxon>
        <taxon>Paenibacillaceae</taxon>
        <taxon>Paenibacillus</taxon>
    </lineage>
</organism>
<evidence type="ECO:0000256" key="3">
    <source>
        <dbReference type="ARBA" id="ARBA00022692"/>
    </source>
</evidence>
<name>A0ABW3D703_9BACL</name>
<dbReference type="SMART" id="SM00342">
    <property type="entry name" value="HTH_ARAC"/>
    <property type="match status" value="1"/>
</dbReference>
<dbReference type="InterPro" id="IPR033479">
    <property type="entry name" value="dCache_1"/>
</dbReference>
<feature type="domain" description="HTH araC/xylS-type" evidence="10">
    <location>
        <begin position="663"/>
        <end position="761"/>
    </location>
</feature>
<dbReference type="InterPro" id="IPR041522">
    <property type="entry name" value="CdaR_GGDEF"/>
</dbReference>
<keyword evidence="2" id="KW-1003">Cell membrane</keyword>
<dbReference type="Gene3D" id="3.30.450.20">
    <property type="entry name" value="PAS domain"/>
    <property type="match status" value="1"/>
</dbReference>
<evidence type="ECO:0000256" key="6">
    <source>
        <dbReference type="ARBA" id="ARBA00023125"/>
    </source>
</evidence>
<comment type="subcellular location">
    <subcellularLocation>
        <location evidence="1">Cell membrane</location>
        <topology evidence="1">Multi-pass membrane protein</topology>
    </subcellularLocation>
</comment>
<dbReference type="Pfam" id="PF02743">
    <property type="entry name" value="dCache_1"/>
    <property type="match status" value="1"/>
</dbReference>
<dbReference type="SUPFAM" id="SSF46689">
    <property type="entry name" value="Homeodomain-like"/>
    <property type="match status" value="2"/>
</dbReference>
<reference evidence="12" key="1">
    <citation type="journal article" date="2019" name="Int. J. Syst. Evol. Microbiol.">
        <title>The Global Catalogue of Microorganisms (GCM) 10K type strain sequencing project: providing services to taxonomists for standard genome sequencing and annotation.</title>
        <authorList>
            <consortium name="The Broad Institute Genomics Platform"/>
            <consortium name="The Broad Institute Genome Sequencing Center for Infectious Disease"/>
            <person name="Wu L."/>
            <person name="Ma J."/>
        </authorList>
    </citation>
    <scope>NUCLEOTIDE SEQUENCE [LARGE SCALE GENOMIC DNA]</scope>
    <source>
        <strain evidence="12">CCUG 57263</strain>
    </source>
</reference>
<accession>A0ABW3D703</accession>
<proteinExistence type="predicted"/>
<comment type="caution">
    <text evidence="11">The sequence shown here is derived from an EMBL/GenBank/DDBJ whole genome shotgun (WGS) entry which is preliminary data.</text>
</comment>
<dbReference type="PANTHER" id="PTHR43280:SF2">
    <property type="entry name" value="HTH-TYPE TRANSCRIPTIONAL REGULATOR EXSA"/>
    <property type="match status" value="1"/>
</dbReference>
<evidence type="ECO:0000256" key="2">
    <source>
        <dbReference type="ARBA" id="ARBA00022475"/>
    </source>
</evidence>
<sequence length="780" mass="89614">MRTVFVRLLLHLTVAVVLITLLVGALVYRYTTVMLKEEVLGANTELLAQTRKIVEQALGEVQQMATSLAINTDVQKSVWLPWNLEEEYHFLQNTGNLFSERIHSSNYLHSIYLYSSINNKLISPSGIMDLTDFPNREPLREFIEGRETMSWGAGRWPDERNSSDSVLRFYFSVPLNHMEKKGVLLVHLKEDVLYNAVVNTNNRKLGNVAILNSEGEVLSYKDKSMLLHPFADTDIEQIRTEKTGSFVEKIGGKSMLVSYLTSDFNGWIYVTLNPYQEVFKRSNDIIRITLLISLLGLALGVALMVLVSRNYYKPVRRMVHALSNHLERPFTKALHRDEFSYISESIDHLFNENEEFKTKFYNSELVLREHALIHLLSGSPSGSEELKRQLAYYGIPLQPEHFIVIVLRLYLDEEPERAEPEEKLRNLIHFQVRMLCEETMAAYGSGVYIPQFHKQDVMIMNTGTWGDREQTVNKAKELAFQVKRNVTTQLPEASLTIGIGGSYRSLGEICLSYNEAVEVLLYERFTGTGSILSIHDLHINYMNRNRFMNFRQWVDKAVNELKIGRLDASLAAKDELIRQLVGDSALGLHHKNLILNGLLHALMTVRAEMLTGREGEEEDDGLVYEFAKLQSLEDIRLWFDKVFARTADALQDKREYKNVELIGKLVSHIQANFREPLSLQMLADLTYMNSQYLSKLFKEVTGQTFMDYLTYIRLQEAYRLLKESSLGINEIAAASGFGQKQNLIRTIKKHTGLTPTEYRKRYAIERLNGEKSKIDTDPIH</sequence>
<dbReference type="Pfam" id="PF17853">
    <property type="entry name" value="GGDEF_2"/>
    <property type="match status" value="1"/>
</dbReference>
<keyword evidence="12" id="KW-1185">Reference proteome</keyword>
<keyword evidence="7 9" id="KW-0472">Membrane</keyword>
<keyword evidence="6" id="KW-0238">DNA-binding</keyword>
<dbReference type="RefSeq" id="WP_379285450.1">
    <property type="nucleotide sequence ID" value="NZ_JBHTIU010000002.1"/>
</dbReference>
<keyword evidence="3 9" id="KW-0812">Transmembrane</keyword>
<dbReference type="Gene3D" id="1.10.10.60">
    <property type="entry name" value="Homeodomain-like"/>
    <property type="match status" value="2"/>
</dbReference>
<gene>
    <name evidence="11" type="ORF">ACFQ03_00705</name>
</gene>
<dbReference type="Pfam" id="PF12833">
    <property type="entry name" value="HTH_18"/>
    <property type="match status" value="1"/>
</dbReference>
<evidence type="ECO:0000256" key="8">
    <source>
        <dbReference type="ARBA" id="ARBA00023163"/>
    </source>
</evidence>
<dbReference type="PROSITE" id="PS01124">
    <property type="entry name" value="HTH_ARAC_FAMILY_2"/>
    <property type="match status" value="1"/>
</dbReference>